<dbReference type="EMBL" id="CP073910">
    <property type="protein sequence ID" value="QUT06043.1"/>
    <property type="molecule type" value="Genomic_DNA"/>
</dbReference>
<dbReference type="InterPro" id="IPR034122">
    <property type="entry name" value="Retropepsin-like_bacterial"/>
</dbReference>
<proteinExistence type="predicted"/>
<feature type="signal peptide" evidence="1">
    <location>
        <begin position="1"/>
        <end position="21"/>
    </location>
</feature>
<dbReference type="InterPro" id="IPR021109">
    <property type="entry name" value="Peptidase_aspartic_dom_sf"/>
</dbReference>
<organism evidence="2 3">
    <name type="scientific">Sphingobium phenoxybenzoativorans</name>
    <dbReference type="NCBI Taxonomy" id="1592790"/>
    <lineage>
        <taxon>Bacteria</taxon>
        <taxon>Pseudomonadati</taxon>
        <taxon>Pseudomonadota</taxon>
        <taxon>Alphaproteobacteria</taxon>
        <taxon>Sphingomonadales</taxon>
        <taxon>Sphingomonadaceae</taxon>
        <taxon>Sphingobium</taxon>
    </lineage>
</organism>
<keyword evidence="3" id="KW-1185">Reference proteome</keyword>
<dbReference type="InterPro" id="IPR001969">
    <property type="entry name" value="Aspartic_peptidase_AS"/>
</dbReference>
<keyword evidence="2" id="KW-0645">Protease</keyword>
<dbReference type="Proteomes" id="UP000681425">
    <property type="component" value="Chromosome"/>
</dbReference>
<accession>A0A975Q241</accession>
<dbReference type="PROSITE" id="PS00141">
    <property type="entry name" value="ASP_PROTEASE"/>
    <property type="match status" value="2"/>
</dbReference>
<keyword evidence="1" id="KW-0732">Signal</keyword>
<evidence type="ECO:0000313" key="3">
    <source>
        <dbReference type="Proteomes" id="UP000681425"/>
    </source>
</evidence>
<reference evidence="2" key="1">
    <citation type="submission" date="2021-04" db="EMBL/GenBank/DDBJ databases">
        <title>Isolation of p-tert-butylphenol degrading bacteria Sphingobium phenoxybenzoativorans Tas13 from active sludge.</title>
        <authorList>
            <person name="Li Y."/>
        </authorList>
    </citation>
    <scope>NUCLEOTIDE SEQUENCE</scope>
    <source>
        <strain evidence="2">Tas13</strain>
    </source>
</reference>
<keyword evidence="2" id="KW-0378">Hydrolase</keyword>
<dbReference type="Pfam" id="PF13650">
    <property type="entry name" value="Asp_protease_2"/>
    <property type="match status" value="2"/>
</dbReference>
<feature type="chain" id="PRO_5036833678" evidence="1">
    <location>
        <begin position="22"/>
        <end position="321"/>
    </location>
</feature>
<dbReference type="CDD" id="cd05483">
    <property type="entry name" value="retropepsin_like_bacteria"/>
    <property type="match status" value="1"/>
</dbReference>
<evidence type="ECO:0000313" key="2">
    <source>
        <dbReference type="EMBL" id="QUT06043.1"/>
    </source>
</evidence>
<dbReference type="Gene3D" id="2.40.70.10">
    <property type="entry name" value="Acid Proteases"/>
    <property type="match status" value="2"/>
</dbReference>
<dbReference type="AlphaFoldDB" id="A0A975Q241"/>
<dbReference type="RefSeq" id="WP_212609506.1">
    <property type="nucleotide sequence ID" value="NZ_CP073910.1"/>
</dbReference>
<gene>
    <name evidence="2" type="ORF">KFK14_00620</name>
</gene>
<sequence length="321" mass="34151">MSRFRKTLALIAIMAPALAVAQDAPSLDPDDPPALVRTGVDKSDRITIPIRIGGSGPYDFIIDTGSQRTVLSRELAARLALAASDRVKVLSMTGLSDVDTVTVPDLSFGSSRMTGVQAPVFAGDHIGAPGLLGLDGLKRKRLVLNFRTGQMNITPSAPSSKREDSDTIIVEARTKLGQLILVDSNADGRKVHVILDTGSEYSIGNPALLAKLARKKPGAYSGTVSITSVTGEQLLGQWGFIHQIKMGGVVIKDVPVIFADASPFRELDLEDKPALLLGINVLRGFNRVAIDFGRRRVDFVLPDQGAAAGRQLALLDAPSEP</sequence>
<name>A0A975Q241_9SPHN</name>
<dbReference type="GO" id="GO:0006508">
    <property type="term" value="P:proteolysis"/>
    <property type="evidence" value="ECO:0007669"/>
    <property type="project" value="UniProtKB-KW"/>
</dbReference>
<dbReference type="GO" id="GO:0004190">
    <property type="term" value="F:aspartic-type endopeptidase activity"/>
    <property type="evidence" value="ECO:0007669"/>
    <property type="project" value="InterPro"/>
</dbReference>
<evidence type="ECO:0000256" key="1">
    <source>
        <dbReference type="SAM" id="SignalP"/>
    </source>
</evidence>
<dbReference type="SUPFAM" id="SSF50630">
    <property type="entry name" value="Acid proteases"/>
    <property type="match status" value="2"/>
</dbReference>
<protein>
    <submittedName>
        <fullName evidence="2">Aspartyl protease family protein</fullName>
    </submittedName>
</protein>
<dbReference type="KEGG" id="spph:KFK14_00620"/>